<gene>
    <name evidence="1" type="ORF">GDO81_025294</name>
</gene>
<evidence type="ECO:0000313" key="1">
    <source>
        <dbReference type="EMBL" id="KAG8548467.1"/>
    </source>
</evidence>
<sequence>MNLLHYFQTTMCNQRRWWKLHEGENSRVGVLTAGEQRSLILRHSNNHPFIICVPGIEASRLHGGDPRDIKFTAA</sequence>
<organism evidence="1 2">
    <name type="scientific">Engystomops pustulosus</name>
    <name type="common">Tungara frog</name>
    <name type="synonym">Physalaemus pustulosus</name>
    <dbReference type="NCBI Taxonomy" id="76066"/>
    <lineage>
        <taxon>Eukaryota</taxon>
        <taxon>Metazoa</taxon>
        <taxon>Chordata</taxon>
        <taxon>Craniata</taxon>
        <taxon>Vertebrata</taxon>
        <taxon>Euteleostomi</taxon>
        <taxon>Amphibia</taxon>
        <taxon>Batrachia</taxon>
        <taxon>Anura</taxon>
        <taxon>Neobatrachia</taxon>
        <taxon>Hyloidea</taxon>
        <taxon>Leptodactylidae</taxon>
        <taxon>Leiuperinae</taxon>
        <taxon>Engystomops</taxon>
    </lineage>
</organism>
<dbReference type="AlphaFoldDB" id="A0AAV6ZH37"/>
<proteinExistence type="predicted"/>
<dbReference type="Proteomes" id="UP000824782">
    <property type="component" value="Unassembled WGS sequence"/>
</dbReference>
<protein>
    <submittedName>
        <fullName evidence="1">Uncharacterized protein</fullName>
    </submittedName>
</protein>
<dbReference type="EMBL" id="WNYA01000403">
    <property type="protein sequence ID" value="KAG8548467.1"/>
    <property type="molecule type" value="Genomic_DNA"/>
</dbReference>
<keyword evidence="2" id="KW-1185">Reference proteome</keyword>
<accession>A0AAV6ZH37</accession>
<name>A0AAV6ZH37_ENGPU</name>
<reference evidence="1" key="1">
    <citation type="thesis" date="2020" institute="ProQuest LLC" country="789 East Eisenhower Parkway, Ann Arbor, MI, USA">
        <title>Comparative Genomics and Chromosome Evolution.</title>
        <authorList>
            <person name="Mudd A.B."/>
        </authorList>
    </citation>
    <scope>NUCLEOTIDE SEQUENCE</scope>
    <source>
        <strain evidence="1">237g6f4</strain>
        <tissue evidence="1">Blood</tissue>
    </source>
</reference>
<comment type="caution">
    <text evidence="1">The sequence shown here is derived from an EMBL/GenBank/DDBJ whole genome shotgun (WGS) entry which is preliminary data.</text>
</comment>
<evidence type="ECO:0000313" key="2">
    <source>
        <dbReference type="Proteomes" id="UP000824782"/>
    </source>
</evidence>